<proteinExistence type="predicted"/>
<feature type="transmembrane region" description="Helical" evidence="2">
    <location>
        <begin position="133"/>
        <end position="154"/>
    </location>
</feature>
<feature type="compositionally biased region" description="Pro residues" evidence="1">
    <location>
        <begin position="9"/>
        <end position="18"/>
    </location>
</feature>
<feature type="transmembrane region" description="Helical" evidence="2">
    <location>
        <begin position="95"/>
        <end position="121"/>
    </location>
</feature>
<dbReference type="RefSeq" id="WP_310056981.1">
    <property type="nucleotide sequence ID" value="NZ_JAVDVY010000001.1"/>
</dbReference>
<evidence type="ECO:0000313" key="3">
    <source>
        <dbReference type="EMBL" id="MDR7132966.1"/>
    </source>
</evidence>
<dbReference type="InterPro" id="IPR019690">
    <property type="entry name" value="DUF2569"/>
</dbReference>
<dbReference type="EMBL" id="JAVDVY010000001">
    <property type="protein sequence ID" value="MDR7132966.1"/>
    <property type="molecule type" value="Genomic_DNA"/>
</dbReference>
<evidence type="ECO:0000313" key="4">
    <source>
        <dbReference type="Proteomes" id="UP001251524"/>
    </source>
</evidence>
<evidence type="ECO:0000256" key="2">
    <source>
        <dbReference type="SAM" id="Phobius"/>
    </source>
</evidence>
<keyword evidence="2" id="KW-0472">Membrane</keyword>
<feature type="region of interest" description="Disordered" evidence="1">
    <location>
        <begin position="1"/>
        <end position="27"/>
    </location>
</feature>
<keyword evidence="4" id="KW-1185">Reference proteome</keyword>
<sequence length="215" mass="23895">MDHHDPHPHNPYQPPQLPPRGGLQLGDEPLVFTQTPQQRNAGPRGLGGWLIVVGIGLVLTPIKNAMVLLTLHLPLFSGDAWEQLTRPGNEHYHPMYGPLIAFETIGNGAFVLSGLAALVLFFRKSRRFPRWMIALQVANVLFAVGDMVLGMQIPQVAQSPDEGVKYIVRASVAAMIWIPYMLTSKRVRNTFVGPVRPAPRIEPRWDDAERSAETT</sequence>
<accession>A0ABU1W5W7</accession>
<keyword evidence="2" id="KW-0812">Transmembrane</keyword>
<feature type="transmembrane region" description="Helical" evidence="2">
    <location>
        <begin position="166"/>
        <end position="182"/>
    </location>
</feature>
<reference evidence="3 4" key="1">
    <citation type="submission" date="2023-07" db="EMBL/GenBank/DDBJ databases">
        <title>Sorghum-associated microbial communities from plants grown in Nebraska, USA.</title>
        <authorList>
            <person name="Schachtman D."/>
        </authorList>
    </citation>
    <scope>NUCLEOTIDE SEQUENCE [LARGE SCALE GENOMIC DNA]</scope>
    <source>
        <strain evidence="3 4">BE198</strain>
    </source>
</reference>
<organism evidence="3 4">
    <name type="scientific">Lysobacter niastensis</name>
    <dbReference type="NCBI Taxonomy" id="380629"/>
    <lineage>
        <taxon>Bacteria</taxon>
        <taxon>Pseudomonadati</taxon>
        <taxon>Pseudomonadota</taxon>
        <taxon>Gammaproteobacteria</taxon>
        <taxon>Lysobacterales</taxon>
        <taxon>Lysobacteraceae</taxon>
        <taxon>Lysobacter</taxon>
    </lineage>
</organism>
<gene>
    <name evidence="3" type="ORF">J2X06_000150</name>
</gene>
<keyword evidence="2" id="KW-1133">Transmembrane helix</keyword>
<feature type="transmembrane region" description="Helical" evidence="2">
    <location>
        <begin position="49"/>
        <end position="75"/>
    </location>
</feature>
<evidence type="ECO:0008006" key="5">
    <source>
        <dbReference type="Google" id="ProtNLM"/>
    </source>
</evidence>
<dbReference type="Pfam" id="PF10754">
    <property type="entry name" value="DUF2569"/>
    <property type="match status" value="1"/>
</dbReference>
<evidence type="ECO:0000256" key="1">
    <source>
        <dbReference type="SAM" id="MobiDB-lite"/>
    </source>
</evidence>
<comment type="caution">
    <text evidence="3">The sequence shown here is derived from an EMBL/GenBank/DDBJ whole genome shotgun (WGS) entry which is preliminary data.</text>
</comment>
<protein>
    <recommendedName>
        <fullName evidence="5">DUF2569 domain-containing protein</fullName>
    </recommendedName>
</protein>
<dbReference type="Proteomes" id="UP001251524">
    <property type="component" value="Unassembled WGS sequence"/>
</dbReference>
<name>A0ABU1W5W7_9GAMM</name>